<proteinExistence type="predicted"/>
<accession>A0ABW2FNQ8</accession>
<dbReference type="EMBL" id="JBHTAI010000029">
    <property type="protein sequence ID" value="MFC7153102.1"/>
    <property type="molecule type" value="Genomic_DNA"/>
</dbReference>
<keyword evidence="2" id="KW-1185">Reference proteome</keyword>
<gene>
    <name evidence="1" type="ORF">ACFQMJ_31575</name>
</gene>
<reference evidence="2" key="1">
    <citation type="journal article" date="2019" name="Int. J. Syst. Evol. Microbiol.">
        <title>The Global Catalogue of Microorganisms (GCM) 10K type strain sequencing project: providing services to taxonomists for standard genome sequencing and annotation.</title>
        <authorList>
            <consortium name="The Broad Institute Genomics Platform"/>
            <consortium name="The Broad Institute Genome Sequencing Center for Infectious Disease"/>
            <person name="Wu L."/>
            <person name="Ma J."/>
        </authorList>
    </citation>
    <scope>NUCLEOTIDE SEQUENCE [LARGE SCALE GENOMIC DNA]</scope>
    <source>
        <strain evidence="2">KCTC 12907</strain>
    </source>
</reference>
<comment type="caution">
    <text evidence="1">The sequence shown here is derived from an EMBL/GenBank/DDBJ whole genome shotgun (WGS) entry which is preliminary data.</text>
</comment>
<organism evidence="1 2">
    <name type="scientific">Cohnella cellulosilytica</name>
    <dbReference type="NCBI Taxonomy" id="986710"/>
    <lineage>
        <taxon>Bacteria</taxon>
        <taxon>Bacillati</taxon>
        <taxon>Bacillota</taxon>
        <taxon>Bacilli</taxon>
        <taxon>Bacillales</taxon>
        <taxon>Paenibacillaceae</taxon>
        <taxon>Cohnella</taxon>
    </lineage>
</organism>
<evidence type="ECO:0000313" key="2">
    <source>
        <dbReference type="Proteomes" id="UP001596378"/>
    </source>
</evidence>
<dbReference type="Proteomes" id="UP001596378">
    <property type="component" value="Unassembled WGS sequence"/>
</dbReference>
<protein>
    <submittedName>
        <fullName evidence="1">Uncharacterized protein</fullName>
    </submittedName>
</protein>
<evidence type="ECO:0000313" key="1">
    <source>
        <dbReference type="EMBL" id="MFC7153102.1"/>
    </source>
</evidence>
<sequence length="57" mass="6636">MAHHISLDSGALHLFRRADVFNKINRGTADKHKKEAIPQAEVYKMFDKKEEASIERR</sequence>
<name>A0ABW2FNQ8_9BACL</name>